<dbReference type="PROSITE" id="PS51085">
    <property type="entry name" value="2FE2S_FER_2"/>
    <property type="match status" value="1"/>
</dbReference>
<dbReference type="SUPFAM" id="SSF54292">
    <property type="entry name" value="2Fe-2S ferredoxin-like"/>
    <property type="match status" value="1"/>
</dbReference>
<dbReference type="GO" id="GO:0016491">
    <property type="term" value="F:oxidoreductase activity"/>
    <property type="evidence" value="ECO:0007669"/>
    <property type="project" value="UniProtKB-KW"/>
</dbReference>
<dbReference type="SUPFAM" id="SSF47741">
    <property type="entry name" value="CO dehydrogenase ISP C-domain like"/>
    <property type="match status" value="1"/>
</dbReference>
<keyword evidence="2" id="KW-0479">Metal-binding</keyword>
<dbReference type="PANTHER" id="PTHR44379:SF6">
    <property type="entry name" value="BLR6046 PROTEIN"/>
    <property type="match status" value="1"/>
</dbReference>
<dbReference type="Pfam" id="PF01799">
    <property type="entry name" value="Fer2_2"/>
    <property type="match status" value="1"/>
</dbReference>
<evidence type="ECO:0000256" key="2">
    <source>
        <dbReference type="ARBA" id="ARBA00022723"/>
    </source>
</evidence>
<keyword evidence="3" id="KW-0560">Oxidoreductase</keyword>
<evidence type="ECO:0000256" key="3">
    <source>
        <dbReference type="ARBA" id="ARBA00023002"/>
    </source>
</evidence>
<dbReference type="EMBL" id="LDSE01000031">
    <property type="protein sequence ID" value="KTS66288.1"/>
    <property type="molecule type" value="Genomic_DNA"/>
</dbReference>
<dbReference type="InterPro" id="IPR036884">
    <property type="entry name" value="2Fe-2S-bd_dom_sf"/>
</dbReference>
<dbReference type="InterPro" id="IPR036010">
    <property type="entry name" value="2Fe-2S_ferredoxin-like_sf"/>
</dbReference>
<organism evidence="7 8">
    <name type="scientific">Pantoea dispersa</name>
    <dbReference type="NCBI Taxonomy" id="59814"/>
    <lineage>
        <taxon>Bacteria</taxon>
        <taxon>Pseudomonadati</taxon>
        <taxon>Pseudomonadota</taxon>
        <taxon>Gammaproteobacteria</taxon>
        <taxon>Enterobacterales</taxon>
        <taxon>Erwiniaceae</taxon>
        <taxon>Pantoea</taxon>
    </lineage>
</organism>
<dbReference type="InterPro" id="IPR001041">
    <property type="entry name" value="2Fe-2S_ferredoxin-type"/>
</dbReference>
<dbReference type="GO" id="GO:0051537">
    <property type="term" value="F:2 iron, 2 sulfur cluster binding"/>
    <property type="evidence" value="ECO:0007669"/>
    <property type="project" value="UniProtKB-KW"/>
</dbReference>
<evidence type="ECO:0000313" key="8">
    <source>
        <dbReference type="Proteomes" id="UP000071979"/>
    </source>
</evidence>
<evidence type="ECO:0000256" key="1">
    <source>
        <dbReference type="ARBA" id="ARBA00022714"/>
    </source>
</evidence>
<comment type="caution">
    <text evidence="7">The sequence shown here is derived from an EMBL/GenBank/DDBJ whole genome shotgun (WGS) entry which is preliminary data.</text>
</comment>
<evidence type="ECO:0000256" key="4">
    <source>
        <dbReference type="ARBA" id="ARBA00023004"/>
    </source>
</evidence>
<keyword evidence="4" id="KW-0408">Iron</keyword>
<reference evidence="7 8" key="1">
    <citation type="journal article" date="2016" name="Front. Microbiol.">
        <title>Genomic Resource of Rice Seed Associated Bacteria.</title>
        <authorList>
            <person name="Midha S."/>
            <person name="Bansal K."/>
            <person name="Sharma S."/>
            <person name="Kumar N."/>
            <person name="Patil P.P."/>
            <person name="Chaudhry V."/>
            <person name="Patil P.B."/>
        </authorList>
    </citation>
    <scope>NUCLEOTIDE SEQUENCE [LARGE SCALE GENOMIC DNA]</scope>
    <source>
        <strain evidence="7 8">SA3</strain>
    </source>
</reference>
<accession>A0A8E1RWG3</accession>
<evidence type="ECO:0000313" key="7">
    <source>
        <dbReference type="EMBL" id="KTS66288.1"/>
    </source>
</evidence>
<sequence>MKMLAHQTATPVSPASTCHYALEVNGATHPISSYRDTSLLLVLRNQLQLNGPKYGCGLGECGACTVLIDGVAARACVIPAYGVRQRAITTLEGLGNREALHPVQQAFIEAQAAQCGYCLNGMIMTTAALLRAQPCPDDRQIRAALSGNLCRCGTHQEILCAVKRAITLCLQQAEAAS</sequence>
<evidence type="ECO:0000256" key="5">
    <source>
        <dbReference type="ARBA" id="ARBA00023014"/>
    </source>
</evidence>
<evidence type="ECO:0000259" key="6">
    <source>
        <dbReference type="PROSITE" id="PS51085"/>
    </source>
</evidence>
<keyword evidence="5" id="KW-0411">Iron-sulfur</keyword>
<dbReference type="PANTHER" id="PTHR44379">
    <property type="entry name" value="OXIDOREDUCTASE WITH IRON-SULFUR SUBUNIT"/>
    <property type="match status" value="1"/>
</dbReference>
<dbReference type="AlphaFoldDB" id="A0A8E1RWG3"/>
<protein>
    <submittedName>
        <fullName evidence="7">Ferredoxin</fullName>
    </submittedName>
</protein>
<dbReference type="InterPro" id="IPR002888">
    <property type="entry name" value="2Fe-2S-bd"/>
</dbReference>
<dbReference type="Proteomes" id="UP000071979">
    <property type="component" value="Unassembled WGS sequence"/>
</dbReference>
<dbReference type="InterPro" id="IPR006058">
    <property type="entry name" value="2Fe2S_fd_BS"/>
</dbReference>
<dbReference type="InterPro" id="IPR051452">
    <property type="entry name" value="Diverse_Oxidoreductases"/>
</dbReference>
<keyword evidence="1" id="KW-0001">2Fe-2S</keyword>
<dbReference type="GO" id="GO:0046872">
    <property type="term" value="F:metal ion binding"/>
    <property type="evidence" value="ECO:0007669"/>
    <property type="project" value="UniProtKB-KW"/>
</dbReference>
<dbReference type="InterPro" id="IPR012675">
    <property type="entry name" value="Beta-grasp_dom_sf"/>
</dbReference>
<dbReference type="PROSITE" id="PS00197">
    <property type="entry name" value="2FE2S_FER_1"/>
    <property type="match status" value="1"/>
</dbReference>
<dbReference type="Gene3D" id="1.10.150.120">
    <property type="entry name" value="[2Fe-2S]-binding domain"/>
    <property type="match status" value="1"/>
</dbReference>
<dbReference type="Pfam" id="PF00111">
    <property type="entry name" value="Fer2"/>
    <property type="match status" value="1"/>
</dbReference>
<dbReference type="Gene3D" id="3.10.20.30">
    <property type="match status" value="1"/>
</dbReference>
<gene>
    <name evidence="7" type="ORF">SA3R_17585</name>
</gene>
<feature type="domain" description="2Fe-2S ferredoxin-type" evidence="6">
    <location>
        <begin position="18"/>
        <end position="94"/>
    </location>
</feature>
<proteinExistence type="predicted"/>
<name>A0A8E1RWG3_9GAMM</name>